<keyword evidence="5" id="KW-1185">Reference proteome</keyword>
<organism evidence="4 5">
    <name type="scientific">Phyllobacterium myrsinacearum</name>
    <dbReference type="NCBI Taxonomy" id="28101"/>
    <lineage>
        <taxon>Bacteria</taxon>
        <taxon>Pseudomonadati</taxon>
        <taxon>Pseudomonadota</taxon>
        <taxon>Alphaproteobacteria</taxon>
        <taxon>Hyphomicrobiales</taxon>
        <taxon>Phyllobacteriaceae</taxon>
        <taxon>Phyllobacterium</taxon>
    </lineage>
</organism>
<dbReference type="InterPro" id="IPR036148">
    <property type="entry name" value="MmgE/PrpD_sf"/>
</dbReference>
<accession>A0A839EU95</accession>
<evidence type="ECO:0000256" key="1">
    <source>
        <dbReference type="ARBA" id="ARBA00006174"/>
    </source>
</evidence>
<dbReference type="InterPro" id="IPR045336">
    <property type="entry name" value="MmgE_PrpD_N"/>
</dbReference>
<dbReference type="Pfam" id="PF03972">
    <property type="entry name" value="MmgE_PrpD_N"/>
    <property type="match status" value="1"/>
</dbReference>
<dbReference type="InterPro" id="IPR042183">
    <property type="entry name" value="MmgE/PrpD_sf_1"/>
</dbReference>
<evidence type="ECO:0000313" key="4">
    <source>
        <dbReference type="EMBL" id="MBA8881074.1"/>
    </source>
</evidence>
<dbReference type="AlphaFoldDB" id="A0A839EU95"/>
<feature type="domain" description="MmgE/PrpD C-terminal" evidence="3">
    <location>
        <begin position="268"/>
        <end position="422"/>
    </location>
</feature>
<dbReference type="InterPro" id="IPR042188">
    <property type="entry name" value="MmgE/PrpD_sf_2"/>
</dbReference>
<dbReference type="GO" id="GO:0016829">
    <property type="term" value="F:lyase activity"/>
    <property type="evidence" value="ECO:0007669"/>
    <property type="project" value="InterPro"/>
</dbReference>
<name>A0A839EU95_9HYPH</name>
<dbReference type="Pfam" id="PF19305">
    <property type="entry name" value="MmgE_PrpD_C"/>
    <property type="match status" value="1"/>
</dbReference>
<sequence length="450" mass="47986">MTSIIETIAAWCSSQTEFSHGAREHAKHAIADTIGCMFAGQSDFSPQAARRAFAGYLTPDGPSSIVGGGKANEAVAALINATAAHALDYDDNFLPGMSHASAVLVPALLAIAEARNAGGSSLIDAYLIGLQAQAFVGDGVGSSHYTAGWHGTSTIGTIGTAAGIAWLIGLDADGIARSLSNAVSLASGMKGQFGTPIKPLHAGLAARNAIDAAKMAASGMTGRFDILEGEQGFRELFGGRHPGQWDARAIAATVKHTIETAGVLPKRHPCCGSTHLISDAILDLKALEQFEIDNVVSVETLVGISNWRNLSYPRPQDEMQARFSMQYCVARILRNDSLVLSDFTQEAVRNNPDVELMGRVSMTPYTEEQELVSGSKLPHVVTIHLADGRTLKAKRQAPKGALDDPFDAQDREKKFMDCCGNLANGRDIYRRLCALEHQDDMHFLTPVFAL</sequence>
<dbReference type="Gene3D" id="3.30.1330.120">
    <property type="entry name" value="2-methylcitrate dehydratase PrpD"/>
    <property type="match status" value="1"/>
</dbReference>
<comment type="similarity">
    <text evidence="1">Belongs to the PrpD family.</text>
</comment>
<evidence type="ECO:0000259" key="3">
    <source>
        <dbReference type="Pfam" id="PF19305"/>
    </source>
</evidence>
<gene>
    <name evidence="4" type="ORF">FHW16_004809</name>
</gene>
<dbReference type="InterPro" id="IPR045337">
    <property type="entry name" value="MmgE_PrpD_C"/>
</dbReference>
<dbReference type="PANTHER" id="PTHR16943">
    <property type="entry name" value="2-METHYLCITRATE DEHYDRATASE-RELATED"/>
    <property type="match status" value="1"/>
</dbReference>
<dbReference type="Proteomes" id="UP000549052">
    <property type="component" value="Unassembled WGS sequence"/>
</dbReference>
<dbReference type="InterPro" id="IPR005656">
    <property type="entry name" value="MmgE_PrpD"/>
</dbReference>
<evidence type="ECO:0000259" key="2">
    <source>
        <dbReference type="Pfam" id="PF03972"/>
    </source>
</evidence>
<dbReference type="SUPFAM" id="SSF103378">
    <property type="entry name" value="2-methylcitrate dehydratase PrpD"/>
    <property type="match status" value="1"/>
</dbReference>
<dbReference type="RefSeq" id="WP_182551699.1">
    <property type="nucleotide sequence ID" value="NZ_JACGXN010000011.1"/>
</dbReference>
<dbReference type="PANTHER" id="PTHR16943:SF8">
    <property type="entry name" value="2-METHYLCITRATE DEHYDRATASE"/>
    <property type="match status" value="1"/>
</dbReference>
<proteinExistence type="inferred from homology"/>
<evidence type="ECO:0000313" key="5">
    <source>
        <dbReference type="Proteomes" id="UP000549052"/>
    </source>
</evidence>
<dbReference type="Gene3D" id="1.10.4100.10">
    <property type="entry name" value="2-methylcitrate dehydratase PrpD"/>
    <property type="match status" value="1"/>
</dbReference>
<feature type="domain" description="MmgE/PrpD N-terminal" evidence="2">
    <location>
        <begin position="8"/>
        <end position="240"/>
    </location>
</feature>
<dbReference type="EMBL" id="JACGXN010000011">
    <property type="protein sequence ID" value="MBA8881074.1"/>
    <property type="molecule type" value="Genomic_DNA"/>
</dbReference>
<comment type="caution">
    <text evidence="4">The sequence shown here is derived from an EMBL/GenBank/DDBJ whole genome shotgun (WGS) entry which is preliminary data.</text>
</comment>
<reference evidence="4 5" key="1">
    <citation type="submission" date="2020-07" db="EMBL/GenBank/DDBJ databases">
        <title>Genomic Encyclopedia of Type Strains, Phase IV (KMG-V): Genome sequencing to study the core and pangenomes of soil and plant-associated prokaryotes.</title>
        <authorList>
            <person name="Whitman W."/>
        </authorList>
    </citation>
    <scope>NUCLEOTIDE SEQUENCE [LARGE SCALE GENOMIC DNA]</scope>
    <source>
        <strain evidence="4 5">AN3</strain>
    </source>
</reference>
<protein>
    <submittedName>
        <fullName evidence="4">2-methylcitrate dehydratase PrpD</fullName>
    </submittedName>
</protein>